<keyword evidence="8" id="KW-1185">Reference proteome</keyword>
<proteinExistence type="predicted"/>
<dbReference type="GO" id="GO:0004392">
    <property type="term" value="F:heme oxygenase (decyclizing) activity"/>
    <property type="evidence" value="ECO:0007669"/>
    <property type="project" value="InterPro"/>
</dbReference>
<sequence length="245" mass="26794">MQYLSHPQCRPGGESVPTTRTPAEAEPRTFSQALRERSWPLHDVANGAEFINALMEGRISREGYTALVTQHHFVYEALESVAAGMRDDPVAGPFVTDDLTRGPSLRADLAFLLGDADAIDDLEPLPATRRYADRIRETAQWPGGFVAHHYTRYLGDLSGGLAVGTLVARTYGFPAGGDGVRFYRFDAIPKPRPFKDAYRARLDAAPWNPDERERVIDEVVAAYGMNTAIFLDLGAAHPATPPAAG</sequence>
<evidence type="ECO:0000256" key="1">
    <source>
        <dbReference type="ARBA" id="ARBA00022617"/>
    </source>
</evidence>
<dbReference type="CDD" id="cd19165">
    <property type="entry name" value="HemeO"/>
    <property type="match status" value="1"/>
</dbReference>
<feature type="binding site" evidence="4">
    <location>
        <position position="150"/>
    </location>
    <ligand>
        <name>heme b</name>
        <dbReference type="ChEBI" id="CHEBI:60344"/>
    </ligand>
</feature>
<reference evidence="7 8" key="1">
    <citation type="submission" date="2018-01" db="EMBL/GenBank/DDBJ databases">
        <title>Draft genome sequence of Jiangella sp. GTF31.</title>
        <authorList>
            <person name="Sahin N."/>
            <person name="Ay H."/>
            <person name="Saygin H."/>
        </authorList>
    </citation>
    <scope>NUCLEOTIDE SEQUENCE [LARGE SCALE GENOMIC DNA]</scope>
    <source>
        <strain evidence="7 8">GTF31</strain>
    </source>
</reference>
<evidence type="ECO:0000313" key="8">
    <source>
        <dbReference type="Proteomes" id="UP000248764"/>
    </source>
</evidence>
<dbReference type="GO" id="GO:0006979">
    <property type="term" value="P:response to oxidative stress"/>
    <property type="evidence" value="ECO:0007669"/>
    <property type="project" value="TreeGrafter"/>
</dbReference>
<keyword evidence="3 5" id="KW-0408">Iron</keyword>
<dbReference type="SUPFAM" id="SSF48613">
    <property type="entry name" value="Heme oxygenase-like"/>
    <property type="match status" value="1"/>
</dbReference>
<evidence type="ECO:0000256" key="5">
    <source>
        <dbReference type="PIRSR" id="PIRSR000343-2"/>
    </source>
</evidence>
<organism evidence="7 8">
    <name type="scientific">Jiangella anatolica</name>
    <dbReference type="NCBI Taxonomy" id="2670374"/>
    <lineage>
        <taxon>Bacteria</taxon>
        <taxon>Bacillati</taxon>
        <taxon>Actinomycetota</taxon>
        <taxon>Actinomycetes</taxon>
        <taxon>Jiangellales</taxon>
        <taxon>Jiangellaceae</taxon>
        <taxon>Jiangella</taxon>
    </lineage>
</organism>
<dbReference type="PIRSF" id="PIRSF000343">
    <property type="entry name" value="Haem_Oase"/>
    <property type="match status" value="1"/>
</dbReference>
<feature type="region of interest" description="Disordered" evidence="6">
    <location>
        <begin position="1"/>
        <end position="30"/>
    </location>
</feature>
<evidence type="ECO:0000313" key="7">
    <source>
        <dbReference type="EMBL" id="PZF81469.1"/>
    </source>
</evidence>
<feature type="binding site" evidence="4">
    <location>
        <position position="199"/>
    </location>
    <ligand>
        <name>heme b</name>
        <dbReference type="ChEBI" id="CHEBI:60344"/>
    </ligand>
</feature>
<keyword evidence="1 4" id="KW-0349">Heme</keyword>
<dbReference type="AlphaFoldDB" id="A0A2W2BZL2"/>
<dbReference type="PANTHER" id="PTHR10720">
    <property type="entry name" value="HEME OXYGENASE"/>
    <property type="match status" value="1"/>
</dbReference>
<dbReference type="GO" id="GO:0046872">
    <property type="term" value="F:metal ion binding"/>
    <property type="evidence" value="ECO:0007669"/>
    <property type="project" value="UniProtKB-KW"/>
</dbReference>
<feature type="binding site" description="axial binding residue" evidence="5">
    <location>
        <position position="42"/>
    </location>
    <ligand>
        <name>heme b</name>
        <dbReference type="ChEBI" id="CHEBI:60344"/>
    </ligand>
    <ligandPart>
        <name>Fe</name>
        <dbReference type="ChEBI" id="CHEBI:18248"/>
    </ligandPart>
</feature>
<evidence type="ECO:0000256" key="3">
    <source>
        <dbReference type="ARBA" id="ARBA00023004"/>
    </source>
</evidence>
<dbReference type="PANTHER" id="PTHR10720:SF0">
    <property type="entry name" value="HEME OXYGENASE"/>
    <property type="match status" value="1"/>
</dbReference>
<name>A0A2W2BZL2_9ACTN</name>
<protein>
    <submittedName>
        <fullName evidence="7">Biliverdin-producing heme oxygenase</fullName>
    </submittedName>
</protein>
<dbReference type="GO" id="GO:0042167">
    <property type="term" value="P:heme catabolic process"/>
    <property type="evidence" value="ECO:0007669"/>
    <property type="project" value="TreeGrafter"/>
</dbReference>
<keyword evidence="2 5" id="KW-0479">Metal-binding</keyword>
<dbReference type="Proteomes" id="UP000248764">
    <property type="component" value="Unassembled WGS sequence"/>
</dbReference>
<dbReference type="PRINTS" id="PR00088">
    <property type="entry name" value="HAEMOXYGNASE"/>
</dbReference>
<evidence type="ECO:0000256" key="4">
    <source>
        <dbReference type="PIRSR" id="PIRSR000343-1"/>
    </source>
</evidence>
<accession>A0A2W2BZL2</accession>
<feature type="binding site" evidence="4">
    <location>
        <position position="35"/>
    </location>
    <ligand>
        <name>heme b</name>
        <dbReference type="ChEBI" id="CHEBI:60344"/>
    </ligand>
</feature>
<dbReference type="InterPro" id="IPR016053">
    <property type="entry name" value="Haem_Oase-like"/>
</dbReference>
<evidence type="ECO:0000256" key="6">
    <source>
        <dbReference type="SAM" id="MobiDB-lite"/>
    </source>
</evidence>
<dbReference type="Gene3D" id="1.20.910.10">
    <property type="entry name" value="Heme oxygenase-like"/>
    <property type="match status" value="1"/>
</dbReference>
<dbReference type="GO" id="GO:0006788">
    <property type="term" value="P:heme oxidation"/>
    <property type="evidence" value="ECO:0007669"/>
    <property type="project" value="InterPro"/>
</dbReference>
<dbReference type="GO" id="GO:0020037">
    <property type="term" value="F:heme binding"/>
    <property type="evidence" value="ECO:0007669"/>
    <property type="project" value="TreeGrafter"/>
</dbReference>
<dbReference type="EMBL" id="POTW01000057">
    <property type="protein sequence ID" value="PZF81469.1"/>
    <property type="molecule type" value="Genomic_DNA"/>
</dbReference>
<evidence type="ECO:0000256" key="2">
    <source>
        <dbReference type="ARBA" id="ARBA00022723"/>
    </source>
</evidence>
<dbReference type="InterPro" id="IPR016084">
    <property type="entry name" value="Haem_Oase-like_multi-hlx"/>
</dbReference>
<comment type="caution">
    <text evidence="7">The sequence shown here is derived from an EMBL/GenBank/DDBJ whole genome shotgun (WGS) entry which is preliminary data.</text>
</comment>
<dbReference type="Pfam" id="PF01126">
    <property type="entry name" value="Heme_oxygenase"/>
    <property type="match status" value="1"/>
</dbReference>
<gene>
    <name evidence="7" type="ORF">C1I92_20860</name>
</gene>
<dbReference type="InterPro" id="IPR002051">
    <property type="entry name" value="Haem_Oase"/>
</dbReference>